<evidence type="ECO:0000313" key="4">
    <source>
        <dbReference type="EMBL" id="KAG5172852.1"/>
    </source>
</evidence>
<proteinExistence type="inferred from homology"/>
<organism evidence="4">
    <name type="scientific">Psilocybe cubensis</name>
    <name type="common">Psychedelic mushroom</name>
    <name type="synonym">Stropharia cubensis</name>
    <dbReference type="NCBI Taxonomy" id="181762"/>
    <lineage>
        <taxon>Eukaryota</taxon>
        <taxon>Fungi</taxon>
        <taxon>Dikarya</taxon>
        <taxon>Basidiomycota</taxon>
        <taxon>Agaricomycotina</taxon>
        <taxon>Agaricomycetes</taxon>
        <taxon>Agaricomycetidae</taxon>
        <taxon>Agaricales</taxon>
        <taxon>Agaricineae</taxon>
        <taxon>Strophariaceae</taxon>
        <taxon>Psilocybe</taxon>
    </lineage>
</organism>
<dbReference type="OrthoDB" id="201362at2759"/>
<dbReference type="Pfam" id="PF07896">
    <property type="entry name" value="DUF1674"/>
    <property type="match status" value="1"/>
</dbReference>
<dbReference type="InterPro" id="IPR012875">
    <property type="entry name" value="SDHF4"/>
</dbReference>
<comment type="similarity">
    <text evidence="1">Belongs to the SDHAF4 family.</text>
</comment>
<reference evidence="4" key="1">
    <citation type="submission" date="2021-02" db="EMBL/GenBank/DDBJ databases">
        <title>Psilocybe cubensis genome.</title>
        <authorList>
            <person name="Mckernan K.J."/>
            <person name="Crawford S."/>
            <person name="Trippe A."/>
            <person name="Kane L.T."/>
            <person name="Mclaughlin S."/>
        </authorList>
    </citation>
    <scope>NUCLEOTIDE SEQUENCE [LARGE SCALE GENOMIC DNA]</scope>
    <source>
        <strain evidence="4">MGC-MH-2018</strain>
    </source>
</reference>
<dbReference type="AlphaFoldDB" id="A0A8H7Y4U6"/>
<evidence type="ECO:0000256" key="1">
    <source>
        <dbReference type="ARBA" id="ARBA00005701"/>
    </source>
</evidence>
<evidence type="ECO:0000256" key="3">
    <source>
        <dbReference type="SAM" id="MobiDB-lite"/>
    </source>
</evidence>
<name>A0A8H7Y4U6_PSICU</name>
<dbReference type="EMBL" id="JAFIQS010000002">
    <property type="protein sequence ID" value="KAG5172852.1"/>
    <property type="molecule type" value="Genomic_DNA"/>
</dbReference>
<protein>
    <recommendedName>
        <fullName evidence="2">Succinate dehydrogenase assembly factor 4, mitochondrial</fullName>
    </recommendedName>
</protein>
<dbReference type="GO" id="GO:0005739">
    <property type="term" value="C:mitochondrion"/>
    <property type="evidence" value="ECO:0007669"/>
    <property type="project" value="TreeGrafter"/>
</dbReference>
<dbReference type="PANTHER" id="PTHR28524">
    <property type="entry name" value="SUCCINATE DEHYDROGENASE ASSEMBLY FACTOR 4, MITOCHONDRIAL"/>
    <property type="match status" value="1"/>
</dbReference>
<comment type="caution">
    <text evidence="4">The sequence shown here is derived from an EMBL/GenBank/DDBJ whole genome shotgun (WGS) entry which is preliminary data.</text>
</comment>
<dbReference type="GO" id="GO:0034553">
    <property type="term" value="P:mitochondrial respiratory chain complex II assembly"/>
    <property type="evidence" value="ECO:0007669"/>
    <property type="project" value="TreeGrafter"/>
</dbReference>
<gene>
    <name evidence="4" type="ORF">JR316_002355</name>
</gene>
<sequence length="110" mass="12100">MFSRPLLKSRSVLAAAIARRTVSINRPAPLPLPQDDQREYELLLRNAQTPLAPSNDLAVHPDARTPITPEFEGDVNPTTGELGGPKREPVNRWAADPGGDWSFKGRVSDF</sequence>
<dbReference type="PANTHER" id="PTHR28524:SF3">
    <property type="entry name" value="SUCCINATE DEHYDROGENASE ASSEMBLY FACTOR 4, MITOCHONDRIAL"/>
    <property type="match status" value="1"/>
</dbReference>
<evidence type="ECO:0000256" key="2">
    <source>
        <dbReference type="ARBA" id="ARBA00022170"/>
    </source>
</evidence>
<accession>A0A8H7Y4U6</accession>
<feature type="region of interest" description="Disordered" evidence="3">
    <location>
        <begin position="52"/>
        <end position="98"/>
    </location>
</feature>